<dbReference type="PROSITE" id="PS00622">
    <property type="entry name" value="HTH_LUXR_1"/>
    <property type="match status" value="1"/>
</dbReference>
<evidence type="ECO:0000256" key="3">
    <source>
        <dbReference type="ARBA" id="ARBA00023163"/>
    </source>
</evidence>
<dbReference type="InterPro" id="IPR000792">
    <property type="entry name" value="Tscrpt_reg_LuxR_C"/>
</dbReference>
<evidence type="ECO:0000256" key="2">
    <source>
        <dbReference type="ARBA" id="ARBA00023125"/>
    </source>
</evidence>
<dbReference type="PANTHER" id="PTHR44688:SF16">
    <property type="entry name" value="DNA-BINDING TRANSCRIPTIONAL ACTIVATOR DEVR_DOSR"/>
    <property type="match status" value="1"/>
</dbReference>
<dbReference type="GO" id="GO:0006355">
    <property type="term" value="P:regulation of DNA-templated transcription"/>
    <property type="evidence" value="ECO:0007669"/>
    <property type="project" value="InterPro"/>
</dbReference>
<accession>A0A3B0T9M2</accession>
<evidence type="ECO:0000256" key="4">
    <source>
        <dbReference type="SAM" id="Phobius"/>
    </source>
</evidence>
<dbReference type="Gene3D" id="1.10.10.10">
    <property type="entry name" value="Winged helix-like DNA-binding domain superfamily/Winged helix DNA-binding domain"/>
    <property type="match status" value="1"/>
</dbReference>
<gene>
    <name evidence="6" type="ORF">MNBD_BACTEROID01-1492</name>
</gene>
<dbReference type="PANTHER" id="PTHR44688">
    <property type="entry name" value="DNA-BINDING TRANSCRIPTIONAL ACTIVATOR DEVR_DOSR"/>
    <property type="match status" value="1"/>
</dbReference>
<keyword evidence="4" id="KW-1133">Transmembrane helix</keyword>
<dbReference type="PRINTS" id="PR00038">
    <property type="entry name" value="HTHLUXR"/>
</dbReference>
<organism evidence="6">
    <name type="scientific">hydrothermal vent metagenome</name>
    <dbReference type="NCBI Taxonomy" id="652676"/>
    <lineage>
        <taxon>unclassified sequences</taxon>
        <taxon>metagenomes</taxon>
        <taxon>ecological metagenomes</taxon>
    </lineage>
</organism>
<dbReference type="SUPFAM" id="SSF46894">
    <property type="entry name" value="C-terminal effector domain of the bipartite response regulators"/>
    <property type="match status" value="1"/>
</dbReference>
<feature type="transmembrane region" description="Helical" evidence="4">
    <location>
        <begin position="6"/>
        <end position="22"/>
    </location>
</feature>
<dbReference type="AlphaFoldDB" id="A0A3B0T9M2"/>
<name>A0A3B0T9M2_9ZZZZ</name>
<dbReference type="SMART" id="SM00421">
    <property type="entry name" value="HTH_LUXR"/>
    <property type="match status" value="1"/>
</dbReference>
<dbReference type="EMBL" id="UOEP01000045">
    <property type="protein sequence ID" value="VAW15145.1"/>
    <property type="molecule type" value="Genomic_DNA"/>
</dbReference>
<keyword evidence="4" id="KW-0472">Membrane</keyword>
<dbReference type="Pfam" id="PF00196">
    <property type="entry name" value="GerE"/>
    <property type="match status" value="1"/>
</dbReference>
<dbReference type="CDD" id="cd06170">
    <property type="entry name" value="LuxR_C_like"/>
    <property type="match status" value="1"/>
</dbReference>
<sequence>MTCARYYVGVFCTIVIYGYFYVSKNFHKVFGFEKDTIFLGKQEDIRERFHPEDFMINVANIKARNYIYEQPVERRKDYKFTHELRILNEKNKWVRCIIQSSNIELDAKGHFWLNMCLCDLSPIQDLDYPGRAVLWDTLTGDVIFSIEGKKQSNINVTEREKEVLSLISEGKISKEIADKLFISINTVNNHRKNIIEKLNVSNSSEAVKCATKLGII</sequence>
<evidence type="ECO:0000259" key="5">
    <source>
        <dbReference type="PROSITE" id="PS50043"/>
    </source>
</evidence>
<dbReference type="PROSITE" id="PS50043">
    <property type="entry name" value="HTH_LUXR_2"/>
    <property type="match status" value="1"/>
</dbReference>
<protein>
    <recommendedName>
        <fullName evidence="5">HTH luxR-type domain-containing protein</fullName>
    </recommendedName>
</protein>
<keyword evidence="1" id="KW-0805">Transcription regulation</keyword>
<dbReference type="Gene3D" id="3.30.450.20">
    <property type="entry name" value="PAS domain"/>
    <property type="match status" value="1"/>
</dbReference>
<dbReference type="GO" id="GO:0003677">
    <property type="term" value="F:DNA binding"/>
    <property type="evidence" value="ECO:0007669"/>
    <property type="project" value="UniProtKB-KW"/>
</dbReference>
<dbReference type="InterPro" id="IPR036388">
    <property type="entry name" value="WH-like_DNA-bd_sf"/>
</dbReference>
<keyword evidence="3" id="KW-0804">Transcription</keyword>
<keyword evidence="2" id="KW-0238">DNA-binding</keyword>
<feature type="domain" description="HTH luxR-type" evidence="5">
    <location>
        <begin position="149"/>
        <end position="214"/>
    </location>
</feature>
<evidence type="ECO:0000313" key="6">
    <source>
        <dbReference type="EMBL" id="VAW15145.1"/>
    </source>
</evidence>
<reference evidence="6" key="1">
    <citation type="submission" date="2018-06" db="EMBL/GenBank/DDBJ databases">
        <authorList>
            <person name="Zhirakovskaya E."/>
        </authorList>
    </citation>
    <scope>NUCLEOTIDE SEQUENCE</scope>
</reference>
<evidence type="ECO:0000256" key="1">
    <source>
        <dbReference type="ARBA" id="ARBA00023015"/>
    </source>
</evidence>
<proteinExistence type="predicted"/>
<keyword evidence="4" id="KW-0812">Transmembrane</keyword>
<dbReference type="InterPro" id="IPR016032">
    <property type="entry name" value="Sig_transdc_resp-reg_C-effctor"/>
</dbReference>